<proteinExistence type="predicted"/>
<keyword evidence="3" id="KW-1185">Reference proteome</keyword>
<dbReference type="Proteomes" id="UP000634136">
    <property type="component" value="Unassembled WGS sequence"/>
</dbReference>
<reference evidence="2" key="1">
    <citation type="submission" date="2020-09" db="EMBL/GenBank/DDBJ databases">
        <title>Genome-Enabled Discovery of Anthraquinone Biosynthesis in Senna tora.</title>
        <authorList>
            <person name="Kang S.-H."/>
            <person name="Pandey R.P."/>
            <person name="Lee C.-M."/>
            <person name="Sim J.-S."/>
            <person name="Jeong J.-T."/>
            <person name="Choi B.-S."/>
            <person name="Jung M."/>
            <person name="Ginzburg D."/>
            <person name="Zhao K."/>
            <person name="Won S.Y."/>
            <person name="Oh T.-J."/>
            <person name="Yu Y."/>
            <person name="Kim N.-H."/>
            <person name="Lee O.R."/>
            <person name="Lee T.-H."/>
            <person name="Bashyal P."/>
            <person name="Kim T.-S."/>
            <person name="Lee W.-H."/>
            <person name="Kawkins C."/>
            <person name="Kim C.-K."/>
            <person name="Kim J.S."/>
            <person name="Ahn B.O."/>
            <person name="Rhee S.Y."/>
            <person name="Sohng J.K."/>
        </authorList>
    </citation>
    <scope>NUCLEOTIDE SEQUENCE</scope>
    <source>
        <tissue evidence="2">Leaf</tissue>
    </source>
</reference>
<organism evidence="2 3">
    <name type="scientific">Senna tora</name>
    <dbReference type="NCBI Taxonomy" id="362788"/>
    <lineage>
        <taxon>Eukaryota</taxon>
        <taxon>Viridiplantae</taxon>
        <taxon>Streptophyta</taxon>
        <taxon>Embryophyta</taxon>
        <taxon>Tracheophyta</taxon>
        <taxon>Spermatophyta</taxon>
        <taxon>Magnoliopsida</taxon>
        <taxon>eudicotyledons</taxon>
        <taxon>Gunneridae</taxon>
        <taxon>Pentapetalae</taxon>
        <taxon>rosids</taxon>
        <taxon>fabids</taxon>
        <taxon>Fabales</taxon>
        <taxon>Fabaceae</taxon>
        <taxon>Caesalpinioideae</taxon>
        <taxon>Cassia clade</taxon>
        <taxon>Senna</taxon>
    </lineage>
</organism>
<accession>A0A834U1W6</accession>
<feature type="compositionally biased region" description="Polar residues" evidence="1">
    <location>
        <begin position="1"/>
        <end position="10"/>
    </location>
</feature>
<comment type="caution">
    <text evidence="2">The sequence shown here is derived from an EMBL/GenBank/DDBJ whole genome shotgun (WGS) entry which is preliminary data.</text>
</comment>
<evidence type="ECO:0000313" key="2">
    <source>
        <dbReference type="EMBL" id="KAF7831181.1"/>
    </source>
</evidence>
<name>A0A834U1W6_9FABA</name>
<evidence type="ECO:0000256" key="1">
    <source>
        <dbReference type="SAM" id="MobiDB-lite"/>
    </source>
</evidence>
<feature type="region of interest" description="Disordered" evidence="1">
    <location>
        <begin position="1"/>
        <end position="35"/>
    </location>
</feature>
<evidence type="ECO:0000313" key="3">
    <source>
        <dbReference type="Proteomes" id="UP000634136"/>
    </source>
</evidence>
<sequence>MFTPLSTTKASVLDGDRDTTEEAAVVDDSGAVGPGGAIADLDGGGGEAGEAVGGGEVVPALEKSVDRVGSLGLLRRGEVLLAPVAHRRSDLTKRCV</sequence>
<gene>
    <name evidence="2" type="ORF">G2W53_013514</name>
</gene>
<dbReference type="AlphaFoldDB" id="A0A834U1W6"/>
<protein>
    <submittedName>
        <fullName evidence="2">Uncharacterized protein</fullName>
    </submittedName>
</protein>
<dbReference type="EMBL" id="JAAIUW010000005">
    <property type="protein sequence ID" value="KAF7831181.1"/>
    <property type="molecule type" value="Genomic_DNA"/>
</dbReference>